<feature type="domain" description="Helicase C-terminal" evidence="10">
    <location>
        <begin position="456"/>
        <end position="606"/>
    </location>
</feature>
<dbReference type="Pfam" id="PF00271">
    <property type="entry name" value="Helicase_C"/>
    <property type="match status" value="1"/>
</dbReference>
<feature type="domain" description="DEAD-box RNA helicase Q" evidence="11">
    <location>
        <begin position="222"/>
        <end position="250"/>
    </location>
</feature>
<evidence type="ECO:0000259" key="10">
    <source>
        <dbReference type="PROSITE" id="PS51194"/>
    </source>
</evidence>
<dbReference type="EC" id="3.6.4.13" evidence="1"/>
<comment type="similarity">
    <text evidence="7">Belongs to the DEAD box helicase family.</text>
</comment>
<dbReference type="RefSeq" id="XP_004832565.1">
    <property type="nucleotide sequence ID" value="XM_004832508.1"/>
</dbReference>
<protein>
    <recommendedName>
        <fullName evidence="1">RNA helicase</fullName>
        <ecNumber evidence="1">3.6.4.13</ecNumber>
    </recommendedName>
</protein>
<feature type="short sequence motif" description="Q motif" evidence="6">
    <location>
        <begin position="222"/>
        <end position="250"/>
    </location>
</feature>
<dbReference type="SMART" id="SM00490">
    <property type="entry name" value="HELICc"/>
    <property type="match status" value="1"/>
</dbReference>
<dbReference type="SUPFAM" id="SSF52540">
    <property type="entry name" value="P-loop containing nucleoside triphosphate hydrolases"/>
    <property type="match status" value="1"/>
</dbReference>
<evidence type="ECO:0000259" key="9">
    <source>
        <dbReference type="PROSITE" id="PS51192"/>
    </source>
</evidence>
<reference evidence="12 13" key="1">
    <citation type="journal article" date="2012" name="BMC Genomics">
        <title>Comparative genomic analysis and phylogenetic position of Theileria equi.</title>
        <authorList>
            <person name="Kappmeyer L.S."/>
            <person name="Thiagarajan M."/>
            <person name="Herndon D.R."/>
            <person name="Ramsay J.D."/>
            <person name="Caler E."/>
            <person name="Djikeng A."/>
            <person name="Gillespie J.J."/>
            <person name="Lau A.O."/>
            <person name="Roalson E.H."/>
            <person name="Silva J.C."/>
            <person name="Silva M.G."/>
            <person name="Suarez C.E."/>
            <person name="Ueti M.W."/>
            <person name="Nene V.M."/>
            <person name="Mealey R.H."/>
            <person name="Knowles D.P."/>
            <person name="Brayton K.A."/>
        </authorList>
    </citation>
    <scope>NUCLEOTIDE SEQUENCE [LARGE SCALE GENOMIC DNA]</scope>
    <source>
        <strain evidence="12 13">WA</strain>
    </source>
</reference>
<dbReference type="PROSITE" id="PS51192">
    <property type="entry name" value="HELICASE_ATP_BIND_1"/>
    <property type="match status" value="1"/>
</dbReference>
<dbReference type="InterPro" id="IPR014001">
    <property type="entry name" value="Helicase_ATP-bd"/>
</dbReference>
<proteinExistence type="inferred from homology"/>
<evidence type="ECO:0000256" key="1">
    <source>
        <dbReference type="ARBA" id="ARBA00012552"/>
    </source>
</evidence>
<feature type="domain" description="Helicase ATP-binding" evidence="9">
    <location>
        <begin position="253"/>
        <end position="427"/>
    </location>
</feature>
<dbReference type="InterPro" id="IPR027417">
    <property type="entry name" value="P-loop_NTPase"/>
</dbReference>
<dbReference type="CDD" id="cd18787">
    <property type="entry name" value="SF2_C_DEAD"/>
    <property type="match status" value="1"/>
</dbReference>
<keyword evidence="4 7" id="KW-0347">Helicase</keyword>
<dbReference type="GeneID" id="15803083"/>
<gene>
    <name evidence="12" type="ORF">BEWA_051670</name>
</gene>
<dbReference type="STRING" id="1537102.L1LD58"/>
<dbReference type="GO" id="GO:0005524">
    <property type="term" value="F:ATP binding"/>
    <property type="evidence" value="ECO:0007669"/>
    <property type="project" value="UniProtKB-KW"/>
</dbReference>
<evidence type="ECO:0000256" key="7">
    <source>
        <dbReference type="RuleBase" id="RU000492"/>
    </source>
</evidence>
<dbReference type="GO" id="GO:0003724">
    <property type="term" value="F:RNA helicase activity"/>
    <property type="evidence" value="ECO:0007669"/>
    <property type="project" value="UniProtKB-EC"/>
</dbReference>
<evidence type="ECO:0000313" key="12">
    <source>
        <dbReference type="EMBL" id="EKX73113.1"/>
    </source>
</evidence>
<dbReference type="PROSITE" id="PS00039">
    <property type="entry name" value="DEAD_ATP_HELICASE"/>
    <property type="match status" value="1"/>
</dbReference>
<evidence type="ECO:0000256" key="3">
    <source>
        <dbReference type="ARBA" id="ARBA00022801"/>
    </source>
</evidence>
<evidence type="ECO:0000259" key="11">
    <source>
        <dbReference type="PROSITE" id="PS51195"/>
    </source>
</evidence>
<dbReference type="eggNOG" id="KOG0331">
    <property type="taxonomic scope" value="Eukaryota"/>
</dbReference>
<evidence type="ECO:0000256" key="8">
    <source>
        <dbReference type="SAM" id="MobiDB-lite"/>
    </source>
</evidence>
<dbReference type="InterPro" id="IPR014014">
    <property type="entry name" value="RNA_helicase_DEAD_Q_motif"/>
</dbReference>
<feature type="region of interest" description="Disordered" evidence="8">
    <location>
        <begin position="103"/>
        <end position="125"/>
    </location>
</feature>
<dbReference type="GO" id="GO:0003676">
    <property type="term" value="F:nucleic acid binding"/>
    <property type="evidence" value="ECO:0007669"/>
    <property type="project" value="InterPro"/>
</dbReference>
<dbReference type="PANTHER" id="PTHR47958">
    <property type="entry name" value="ATP-DEPENDENT RNA HELICASE DBP3"/>
    <property type="match status" value="1"/>
</dbReference>
<dbReference type="InterPro" id="IPR000629">
    <property type="entry name" value="RNA-helicase_DEAD-box_CS"/>
</dbReference>
<dbReference type="Gene3D" id="3.40.50.300">
    <property type="entry name" value="P-loop containing nucleotide triphosphate hydrolases"/>
    <property type="match status" value="2"/>
</dbReference>
<dbReference type="InterPro" id="IPR011545">
    <property type="entry name" value="DEAD/DEAH_box_helicase_dom"/>
</dbReference>
<dbReference type="KEGG" id="beq:BEWA_051670"/>
<dbReference type="InterPro" id="IPR001650">
    <property type="entry name" value="Helicase_C-like"/>
</dbReference>
<organism evidence="12 13">
    <name type="scientific">Theileria equi strain WA</name>
    <dbReference type="NCBI Taxonomy" id="1537102"/>
    <lineage>
        <taxon>Eukaryota</taxon>
        <taxon>Sar</taxon>
        <taxon>Alveolata</taxon>
        <taxon>Apicomplexa</taxon>
        <taxon>Aconoidasida</taxon>
        <taxon>Piroplasmida</taxon>
        <taxon>Theileriidae</taxon>
        <taxon>Theileria</taxon>
    </lineage>
</organism>
<evidence type="ECO:0000256" key="4">
    <source>
        <dbReference type="ARBA" id="ARBA00022806"/>
    </source>
</evidence>
<evidence type="ECO:0000256" key="5">
    <source>
        <dbReference type="ARBA" id="ARBA00022840"/>
    </source>
</evidence>
<dbReference type="VEuPathDB" id="PiroplasmaDB:BEWA_051670"/>
<keyword evidence="13" id="KW-1185">Reference proteome</keyword>
<dbReference type="Proteomes" id="UP000031512">
    <property type="component" value="Unassembled WGS sequence"/>
</dbReference>
<dbReference type="GO" id="GO:0016787">
    <property type="term" value="F:hydrolase activity"/>
    <property type="evidence" value="ECO:0007669"/>
    <property type="project" value="UniProtKB-KW"/>
</dbReference>
<dbReference type="OrthoDB" id="196131at2759"/>
<sequence>MRYTLNSIRICRLFLCISLTMIGSVRINKLANITSLSTRNLLAGRSIFGQIQIHKDGKFGVSDGYYASIIPHSTFITHSLTPNNEPFYDAEYSRRTSVNNYNMQRDYPMDSPQISQRYPSYKSGGYNSRPMGNRYGYNSGYGGYSDYNRSRPPIRPFGRGNQGFQQQLAPVHWDNVNLVEIKKDFYDLSYEADSRPGEEIEAILKEHNIIIEGEVPLPKPVISFDEAVFNDPIQRLIKLAGFSEPTPIQKVGWTSCLTGRDVVGVSQTGSGKTLTFLLPGILHLLAQPPVGNGGPIVLILAPTRELCLQISNEAAPYLRELNLRGTAAYGGVPKYAQQHQLSRGVEIMVATPGRLIDLLSTGSVRLDRVSYLVLDEADRMFDMGFEPQIRNIFSQVRPDRQILLFSATWPKSIRLLASEFCGSDLIYIQVGDMEVTANPKIRQRICPMNSQDVMRSLDSFLETDGVGKKILIFSDTKRFAESLAYELKHRGFNANSLHGDLTQAGRERVMAAFRKEGPSILVATDIASRGLDVKDIDFVVNLDVPKTFEDYIHRIGRTARGNKTGDSILYFPLDLMTPTKVKFAKDLIEMLNKLGQTVPQEILSIAERY</sequence>
<keyword evidence="5 7" id="KW-0067">ATP-binding</keyword>
<dbReference type="AlphaFoldDB" id="L1LD58"/>
<dbReference type="EMBL" id="ACOU01000003">
    <property type="protein sequence ID" value="EKX73113.1"/>
    <property type="molecule type" value="Genomic_DNA"/>
</dbReference>
<evidence type="ECO:0000313" key="13">
    <source>
        <dbReference type="Proteomes" id="UP000031512"/>
    </source>
</evidence>
<accession>L1LD58</accession>
<dbReference type="Pfam" id="PF00270">
    <property type="entry name" value="DEAD"/>
    <property type="match status" value="1"/>
</dbReference>
<evidence type="ECO:0000256" key="6">
    <source>
        <dbReference type="PROSITE-ProRule" id="PRU00552"/>
    </source>
</evidence>
<keyword evidence="3 7" id="KW-0378">Hydrolase</keyword>
<dbReference type="PROSITE" id="PS51195">
    <property type="entry name" value="Q_MOTIF"/>
    <property type="match status" value="1"/>
</dbReference>
<dbReference type="SMART" id="SM00487">
    <property type="entry name" value="DEXDc"/>
    <property type="match status" value="1"/>
</dbReference>
<keyword evidence="2 7" id="KW-0547">Nucleotide-binding</keyword>
<name>L1LD58_THEEQ</name>
<comment type="caution">
    <text evidence="12">The sequence shown here is derived from an EMBL/GenBank/DDBJ whole genome shotgun (WGS) entry which is preliminary data.</text>
</comment>
<evidence type="ECO:0000256" key="2">
    <source>
        <dbReference type="ARBA" id="ARBA00022741"/>
    </source>
</evidence>
<dbReference type="PROSITE" id="PS51194">
    <property type="entry name" value="HELICASE_CTER"/>
    <property type="match status" value="1"/>
</dbReference>